<dbReference type="Gene3D" id="1.10.3130.10">
    <property type="entry name" value="serine acetyltransferase, domain 1"/>
    <property type="match status" value="1"/>
</dbReference>
<dbReference type="GO" id="GO:0008652">
    <property type="term" value="P:amino acid biosynthetic process"/>
    <property type="evidence" value="ECO:0007669"/>
    <property type="project" value="UniProtKB-KW"/>
</dbReference>
<sequence>MSAMPDAAGVPGPDEDFWNVEGLVAELAQIRRTWRSAHSQHVEYGVEGFPSRVRLAKVAEELCGALFPLRLGPDFVRLHNEQTFVTQSLQIALSRLQAQIRLELHYAAAEKQEAEQRANAIVLAFSRQLPEIRRSLDLDIDAAYRGDPAARSLDEVLICYPGLLAIIHYRLAHALYNLGAPLVARILSEIAHGGTGIDIHPAARIGKGFFIDHGTGVVVGETAIVGDNVRLYQGVTLGAKDFASESSGALVRAQPRHPIVEDDVVIYAAATILGRVTIGKGSEIGGNVWLTHSVPPYSRVSQARAVVTSSQTGNAVPPPGPLN</sequence>
<dbReference type="InterPro" id="IPR011004">
    <property type="entry name" value="Trimer_LpxA-like_sf"/>
</dbReference>
<dbReference type="PANTHER" id="PTHR42811">
    <property type="entry name" value="SERINE ACETYLTRANSFERASE"/>
    <property type="match status" value="1"/>
</dbReference>
<evidence type="ECO:0000313" key="4">
    <source>
        <dbReference type="EMBL" id="EQB18720.1"/>
    </source>
</evidence>
<dbReference type="InterPro" id="IPR053376">
    <property type="entry name" value="Serine_acetyltransferase"/>
</dbReference>
<evidence type="ECO:0000256" key="2">
    <source>
        <dbReference type="ARBA" id="ARBA00022679"/>
    </source>
</evidence>
<dbReference type="Gene3D" id="2.160.10.10">
    <property type="entry name" value="Hexapeptide repeat proteins"/>
    <property type="match status" value="1"/>
</dbReference>
<keyword evidence="2" id="KW-0808">Transferase</keyword>
<evidence type="ECO:0000313" key="5">
    <source>
        <dbReference type="Proteomes" id="UP000015527"/>
    </source>
</evidence>
<evidence type="ECO:0000256" key="3">
    <source>
        <dbReference type="ARBA" id="ARBA00023315"/>
    </source>
</evidence>
<evidence type="ECO:0000256" key="1">
    <source>
        <dbReference type="ARBA" id="ARBA00022605"/>
    </source>
</evidence>
<dbReference type="NCBIfam" id="NF041874">
    <property type="entry name" value="EPS_EpsC"/>
    <property type="match status" value="1"/>
</dbReference>
<dbReference type="eggNOG" id="COG1045">
    <property type="taxonomic scope" value="Bacteria"/>
</dbReference>
<dbReference type="CDD" id="cd03354">
    <property type="entry name" value="LbH_SAT"/>
    <property type="match status" value="1"/>
</dbReference>
<keyword evidence="5" id="KW-1185">Reference proteome</keyword>
<dbReference type="SUPFAM" id="SSF51161">
    <property type="entry name" value="Trimeric LpxA-like enzymes"/>
    <property type="match status" value="1"/>
</dbReference>
<gene>
    <name evidence="4" type="ORF">L284_03925</name>
</gene>
<dbReference type="EMBL" id="ATHL01000034">
    <property type="protein sequence ID" value="EQB18720.1"/>
    <property type="molecule type" value="Genomic_DNA"/>
</dbReference>
<reference evidence="4 5" key="1">
    <citation type="journal article" date="2013" name="Genome Announc.">
        <title>Genome Sequence of Novosphingobium lindaniclasticum LE124T, Isolated from a Hexachlorocyclohexane Dumpsite.</title>
        <authorList>
            <person name="Saxena A."/>
            <person name="Nayyar N."/>
            <person name="Sangwan N."/>
            <person name="Kumari R."/>
            <person name="Khurana J.P."/>
            <person name="Lal R."/>
        </authorList>
    </citation>
    <scope>NUCLEOTIDE SEQUENCE [LARGE SCALE GENOMIC DNA]</scope>
    <source>
        <strain evidence="4 5">LE124</strain>
    </source>
</reference>
<name>T0J3M3_9SPHN</name>
<dbReference type="GO" id="GO:0016746">
    <property type="term" value="F:acyltransferase activity"/>
    <property type="evidence" value="ECO:0007669"/>
    <property type="project" value="UniProtKB-KW"/>
</dbReference>
<comment type="caution">
    <text evidence="4">The sequence shown here is derived from an EMBL/GenBank/DDBJ whole genome shotgun (WGS) entry which is preliminary data.</text>
</comment>
<dbReference type="InterPro" id="IPR045304">
    <property type="entry name" value="LbH_SAT"/>
</dbReference>
<accession>T0J3M3</accession>
<keyword evidence="1" id="KW-0028">Amino-acid biosynthesis</keyword>
<protein>
    <submittedName>
        <fullName evidence="4">Uncharacterized protein</fullName>
    </submittedName>
</protein>
<dbReference type="OrthoDB" id="9801456at2"/>
<dbReference type="InterPro" id="IPR042122">
    <property type="entry name" value="Ser_AcTrfase_N_sf"/>
</dbReference>
<dbReference type="Proteomes" id="UP000015527">
    <property type="component" value="Unassembled WGS sequence"/>
</dbReference>
<keyword evidence="3" id="KW-0012">Acyltransferase</keyword>
<proteinExistence type="predicted"/>
<dbReference type="PATRIC" id="fig|1096930.3.peg.772"/>
<organism evidence="4 5">
    <name type="scientific">Novosphingobium lindaniclasticum LE124</name>
    <dbReference type="NCBI Taxonomy" id="1096930"/>
    <lineage>
        <taxon>Bacteria</taxon>
        <taxon>Pseudomonadati</taxon>
        <taxon>Pseudomonadota</taxon>
        <taxon>Alphaproteobacteria</taxon>
        <taxon>Sphingomonadales</taxon>
        <taxon>Sphingomonadaceae</taxon>
        <taxon>Novosphingobium</taxon>
    </lineage>
</organism>
<dbReference type="AlphaFoldDB" id="T0J3M3"/>